<evidence type="ECO:0000313" key="3">
    <source>
        <dbReference type="EMBL" id="CAB4686026.1"/>
    </source>
</evidence>
<dbReference type="InterPro" id="IPR005471">
    <property type="entry name" value="Tscrpt_reg_IclR_N"/>
</dbReference>
<evidence type="ECO:0000313" key="4">
    <source>
        <dbReference type="EMBL" id="CAB4841038.1"/>
    </source>
</evidence>
<gene>
    <name evidence="2" type="ORF">UFOPK2342_00155</name>
    <name evidence="3" type="ORF">UFOPK2423_00265</name>
    <name evidence="4" type="ORF">UFOPK3266_00291</name>
</gene>
<name>A0A6J6LWX9_9ZZZZ</name>
<organism evidence="2">
    <name type="scientific">freshwater metagenome</name>
    <dbReference type="NCBI Taxonomy" id="449393"/>
    <lineage>
        <taxon>unclassified sequences</taxon>
        <taxon>metagenomes</taxon>
        <taxon>ecological metagenomes</taxon>
    </lineage>
</organism>
<dbReference type="EMBL" id="CAEZXN010000003">
    <property type="protein sequence ID" value="CAB4686026.1"/>
    <property type="molecule type" value="Genomic_DNA"/>
</dbReference>
<evidence type="ECO:0000313" key="2">
    <source>
        <dbReference type="EMBL" id="CAB4666367.1"/>
    </source>
</evidence>
<sequence length="310" mass="33051">MNHPRFSPGTFFAPLRDGHYVGDGIRGTLITGEVAAAIPLINGRRDESEIALTLDLPTSTVRALLSRLVDLGYLANVRPPDGVVAIYGSDTSAQLLALNLFLSGVKDLLVMDRRLVTLADSGGALLTPAEVGKPFSIAVTEKIHEIAFLSCAKPHIAPKVEDADLYVSTEPFPPEVEAEAMRTGRPHLTSSTWGSAITLGPLVLPGSTGCLRCQRLRIRDNDAHADAIERGLYLANVSQLAPLPLAQLAASLHALAIQEFFKAATSPHPLANTVLTITSTLDVSSRSFKPHPRCGCTWNQKSAPNQGTGL</sequence>
<dbReference type="EMBL" id="CAEZXB010000002">
    <property type="protein sequence ID" value="CAB4666367.1"/>
    <property type="molecule type" value="Genomic_DNA"/>
</dbReference>
<feature type="domain" description="HTH iclR-type" evidence="1">
    <location>
        <begin position="48"/>
        <end position="75"/>
    </location>
</feature>
<dbReference type="Pfam" id="PF09339">
    <property type="entry name" value="HTH_IclR"/>
    <property type="match status" value="1"/>
</dbReference>
<dbReference type="GO" id="GO:0003677">
    <property type="term" value="F:DNA binding"/>
    <property type="evidence" value="ECO:0007669"/>
    <property type="project" value="InterPro"/>
</dbReference>
<dbReference type="NCBIfam" id="TIGR03882">
    <property type="entry name" value="cyclo_dehyd_2"/>
    <property type="match status" value="1"/>
</dbReference>
<dbReference type="GO" id="GO:0008641">
    <property type="term" value="F:ubiquitin-like modifier activating enzyme activity"/>
    <property type="evidence" value="ECO:0007669"/>
    <property type="project" value="InterPro"/>
</dbReference>
<accession>A0A6J6LWX9</accession>
<proteinExistence type="predicted"/>
<dbReference type="SUPFAM" id="SSF69572">
    <property type="entry name" value="Activating enzymes of the ubiquitin-like proteins"/>
    <property type="match status" value="1"/>
</dbReference>
<dbReference type="AlphaFoldDB" id="A0A6J6LWX9"/>
<dbReference type="EMBL" id="CAFBAA010000004">
    <property type="protein sequence ID" value="CAB4841038.1"/>
    <property type="molecule type" value="Genomic_DNA"/>
</dbReference>
<reference evidence="2" key="1">
    <citation type="submission" date="2020-05" db="EMBL/GenBank/DDBJ databases">
        <authorList>
            <person name="Chiriac C."/>
            <person name="Salcher M."/>
            <person name="Ghai R."/>
            <person name="Kavagutti S V."/>
        </authorList>
    </citation>
    <scope>NUCLEOTIDE SEQUENCE</scope>
</reference>
<dbReference type="GO" id="GO:0006355">
    <property type="term" value="P:regulation of DNA-templated transcription"/>
    <property type="evidence" value="ECO:0007669"/>
    <property type="project" value="InterPro"/>
</dbReference>
<dbReference type="Gene3D" id="3.40.50.720">
    <property type="entry name" value="NAD(P)-binding Rossmann-like Domain"/>
    <property type="match status" value="1"/>
</dbReference>
<protein>
    <submittedName>
        <fullName evidence="2">Unannotated protein</fullName>
    </submittedName>
</protein>
<dbReference type="InterPro" id="IPR035985">
    <property type="entry name" value="Ubiquitin-activating_enz"/>
</dbReference>
<evidence type="ECO:0000259" key="1">
    <source>
        <dbReference type="Pfam" id="PF09339"/>
    </source>
</evidence>
<dbReference type="InterPro" id="IPR022291">
    <property type="entry name" value="Bacteriocin_synth_cyclodeHase"/>
</dbReference>